<name>A0A8S9PJW7_BRACR</name>
<comment type="caution">
    <text evidence="1">The sequence shown here is derived from an EMBL/GenBank/DDBJ whole genome shotgun (WGS) entry which is preliminary data.</text>
</comment>
<dbReference type="AlphaFoldDB" id="A0A8S9PJW7"/>
<organism evidence="1 2">
    <name type="scientific">Brassica cretica</name>
    <name type="common">Mustard</name>
    <dbReference type="NCBI Taxonomy" id="69181"/>
    <lineage>
        <taxon>Eukaryota</taxon>
        <taxon>Viridiplantae</taxon>
        <taxon>Streptophyta</taxon>
        <taxon>Embryophyta</taxon>
        <taxon>Tracheophyta</taxon>
        <taxon>Spermatophyta</taxon>
        <taxon>Magnoliopsida</taxon>
        <taxon>eudicotyledons</taxon>
        <taxon>Gunneridae</taxon>
        <taxon>Pentapetalae</taxon>
        <taxon>rosids</taxon>
        <taxon>malvids</taxon>
        <taxon>Brassicales</taxon>
        <taxon>Brassicaceae</taxon>
        <taxon>Brassiceae</taxon>
        <taxon>Brassica</taxon>
    </lineage>
</organism>
<reference evidence="1" key="1">
    <citation type="submission" date="2019-12" db="EMBL/GenBank/DDBJ databases">
        <title>Genome sequencing and annotation of Brassica cretica.</title>
        <authorList>
            <person name="Studholme D.J."/>
            <person name="Sarris P."/>
        </authorList>
    </citation>
    <scope>NUCLEOTIDE SEQUENCE</scope>
    <source>
        <strain evidence="1">PFS-109/04</strain>
        <tissue evidence="1">Leaf</tissue>
    </source>
</reference>
<evidence type="ECO:0000313" key="1">
    <source>
        <dbReference type="EMBL" id="KAF3513093.1"/>
    </source>
</evidence>
<sequence>MDDWFLYHGVPKKEKLSHAIKQLTGSGYKWWKGVDGARWKSQREAIKTWKDLKEAMIRKYVSSLPSPEIRERYPRRFSSHGSKEAKRMVPQQGCRSLIYQDHIRQSQMPTVLYDQYQPYEVPKAMEKKNLVSQDTLARHKEKSDKPIFQEKAKKMDQDTKLSMLLKEAKPVIKVSHQVPRKEPDHKLSHEPTPKWKPEIEQCVVQIPRLKVAKKKASKKSHRIIFCC</sequence>
<gene>
    <name evidence="1" type="ORF">F2Q69_00006985</name>
</gene>
<protein>
    <submittedName>
        <fullName evidence="1">Uncharacterized protein</fullName>
    </submittedName>
</protein>
<evidence type="ECO:0000313" key="2">
    <source>
        <dbReference type="Proteomes" id="UP000712600"/>
    </source>
</evidence>
<dbReference type="Proteomes" id="UP000712600">
    <property type="component" value="Unassembled WGS sequence"/>
</dbReference>
<dbReference type="EMBL" id="QGKX02001521">
    <property type="protein sequence ID" value="KAF3513093.1"/>
    <property type="molecule type" value="Genomic_DNA"/>
</dbReference>
<accession>A0A8S9PJW7</accession>
<proteinExistence type="predicted"/>